<keyword evidence="7" id="KW-1133">Transmembrane helix</keyword>
<comment type="function">
    <text evidence="6">Has immunoglobulin-binding and hemagglutination properties, and can bind to mannose. Essential for virulence. May be involved in LPS biosynthesis or polysaccharide transport.</text>
</comment>
<evidence type="ECO:0000256" key="1">
    <source>
        <dbReference type="ARBA" id="ARBA00004167"/>
    </source>
</evidence>
<keyword evidence="7" id="KW-0812">Transmembrane</keyword>
<keyword evidence="10" id="KW-1185">Reference proteome</keyword>
<dbReference type="InterPro" id="IPR012413">
    <property type="entry name" value="BA14K"/>
</dbReference>
<protein>
    <recommendedName>
        <fullName evidence="3">Lectin-like protein BA14k</fullName>
    </recommendedName>
</protein>
<dbReference type="Pfam" id="PF07886">
    <property type="entry name" value="BA14K"/>
    <property type="match status" value="1"/>
</dbReference>
<name>A0A4R5UKY6_9HYPH</name>
<keyword evidence="8" id="KW-0732">Signal</keyword>
<dbReference type="Proteomes" id="UP000295238">
    <property type="component" value="Unassembled WGS sequence"/>
</dbReference>
<dbReference type="AlphaFoldDB" id="A0A4R5UKY6"/>
<comment type="caution">
    <text evidence="9">The sequence shown here is derived from an EMBL/GenBank/DDBJ whole genome shotgun (WGS) entry which is preliminary data.</text>
</comment>
<dbReference type="GO" id="GO:0016020">
    <property type="term" value="C:membrane"/>
    <property type="evidence" value="ECO:0007669"/>
    <property type="project" value="UniProtKB-SubCell"/>
</dbReference>
<keyword evidence="5" id="KW-0430">Lectin</keyword>
<dbReference type="GO" id="GO:0030246">
    <property type="term" value="F:carbohydrate binding"/>
    <property type="evidence" value="ECO:0007669"/>
    <property type="project" value="UniProtKB-KW"/>
</dbReference>
<gene>
    <name evidence="9" type="ORF">E2F50_11460</name>
</gene>
<keyword evidence="4" id="KW-1003">Cell membrane</keyword>
<feature type="transmembrane region" description="Helical" evidence="7">
    <location>
        <begin position="82"/>
        <end position="100"/>
    </location>
</feature>
<evidence type="ECO:0000256" key="7">
    <source>
        <dbReference type="SAM" id="Phobius"/>
    </source>
</evidence>
<proteinExistence type="inferred from homology"/>
<comment type="similarity">
    <text evidence="2">Belongs to the BA14k family.</text>
</comment>
<dbReference type="RefSeq" id="WP_133316231.1">
    <property type="nucleotide sequence ID" value="NZ_SMTL01000002.1"/>
</dbReference>
<evidence type="ECO:0000256" key="4">
    <source>
        <dbReference type="ARBA" id="ARBA00022475"/>
    </source>
</evidence>
<feature type="chain" id="PRO_5020267719" description="Lectin-like protein BA14k" evidence="8">
    <location>
        <begin position="28"/>
        <end position="142"/>
    </location>
</feature>
<evidence type="ECO:0000256" key="5">
    <source>
        <dbReference type="ARBA" id="ARBA00022734"/>
    </source>
</evidence>
<keyword evidence="7" id="KW-0472">Membrane</keyword>
<evidence type="ECO:0000256" key="3">
    <source>
        <dbReference type="ARBA" id="ARBA00020552"/>
    </source>
</evidence>
<comment type="subcellular location">
    <subcellularLocation>
        <location evidence="1">Membrane</location>
        <topology evidence="1">Single-pass membrane protein</topology>
    </subcellularLocation>
</comment>
<organism evidence="9 10">
    <name type="scientific">Rhizobium deserti</name>
    <dbReference type="NCBI Taxonomy" id="2547961"/>
    <lineage>
        <taxon>Bacteria</taxon>
        <taxon>Pseudomonadati</taxon>
        <taxon>Pseudomonadota</taxon>
        <taxon>Alphaproteobacteria</taxon>
        <taxon>Hyphomicrobiales</taxon>
        <taxon>Rhizobiaceae</taxon>
        <taxon>Rhizobium/Agrobacterium group</taxon>
        <taxon>Rhizobium</taxon>
    </lineage>
</organism>
<dbReference type="OrthoDB" id="8117189at2"/>
<evidence type="ECO:0000313" key="9">
    <source>
        <dbReference type="EMBL" id="TDK37463.1"/>
    </source>
</evidence>
<evidence type="ECO:0000256" key="2">
    <source>
        <dbReference type="ARBA" id="ARBA00010270"/>
    </source>
</evidence>
<evidence type="ECO:0000313" key="10">
    <source>
        <dbReference type="Proteomes" id="UP000295238"/>
    </source>
</evidence>
<reference evidence="9 10" key="1">
    <citation type="submission" date="2019-03" db="EMBL/GenBank/DDBJ databases">
        <title>Rhizobium sp. nov., an bacterium isolated from biocrust in Mu Us Desert.</title>
        <authorList>
            <person name="Lixiong L."/>
        </authorList>
    </citation>
    <scope>NUCLEOTIDE SEQUENCE [LARGE SCALE GENOMIC DNA]</scope>
    <source>
        <strain evidence="9 10">SPY-1</strain>
    </source>
</reference>
<feature type="signal peptide" evidence="8">
    <location>
        <begin position="1"/>
        <end position="27"/>
    </location>
</feature>
<accession>A0A4R5UKY6</accession>
<dbReference type="EMBL" id="SMTL01000002">
    <property type="protein sequence ID" value="TDK37463.1"/>
    <property type="molecule type" value="Genomic_DNA"/>
</dbReference>
<sequence length="142" mass="15841">MNAFRLRLTTAAVALAVAVGSFVPAQAMQLPAAPQLSDAAAVTDVQDVQYRRHYDRRDRRDWHNGHRGYRDRRPGYRYHNGLWFPLAAFGAGAIIGGAVASDRGSYSSRHVAWCESRYRTYRASDNSYVASGGVRRSCNSPY</sequence>
<evidence type="ECO:0000256" key="8">
    <source>
        <dbReference type="SAM" id="SignalP"/>
    </source>
</evidence>
<evidence type="ECO:0000256" key="6">
    <source>
        <dbReference type="ARBA" id="ARBA00025321"/>
    </source>
</evidence>